<dbReference type="GO" id="GO:0140662">
    <property type="term" value="F:ATP-dependent protein folding chaperone"/>
    <property type="evidence" value="ECO:0007669"/>
    <property type="project" value="InterPro"/>
</dbReference>
<dbReference type="EMBL" id="SHKY01000001">
    <property type="protein sequence ID" value="RZU54579.1"/>
    <property type="molecule type" value="Genomic_DNA"/>
</dbReference>
<dbReference type="RefSeq" id="WP_130512909.1">
    <property type="nucleotide sequence ID" value="NZ_SHKY01000001.1"/>
</dbReference>
<dbReference type="Gene3D" id="3.30.420.40">
    <property type="match status" value="2"/>
</dbReference>
<dbReference type="InterPro" id="IPR015943">
    <property type="entry name" value="WD40/YVTN_repeat-like_dom_sf"/>
</dbReference>
<dbReference type="InterPro" id="IPR013126">
    <property type="entry name" value="Hsp_70_fam"/>
</dbReference>
<dbReference type="GO" id="GO:0030968">
    <property type="term" value="P:endoplasmic reticulum unfolded protein response"/>
    <property type="evidence" value="ECO:0007669"/>
    <property type="project" value="TreeGrafter"/>
</dbReference>
<name>A0A4Q7ZVD2_9ACTN</name>
<dbReference type="PANTHER" id="PTHR45639">
    <property type="entry name" value="HSC70CB, ISOFORM G-RELATED"/>
    <property type="match status" value="1"/>
</dbReference>
<feature type="domain" description="Pyrrolo-quinoline quinone repeat" evidence="5">
    <location>
        <begin position="689"/>
        <end position="819"/>
    </location>
</feature>
<evidence type="ECO:0000313" key="6">
    <source>
        <dbReference type="EMBL" id="RZU54579.1"/>
    </source>
</evidence>
<dbReference type="AlphaFoldDB" id="A0A4Q7ZVD2"/>
<feature type="compositionally biased region" description="Low complexity" evidence="4">
    <location>
        <begin position="844"/>
        <end position="879"/>
    </location>
</feature>
<dbReference type="Pfam" id="PF00012">
    <property type="entry name" value="HSP70"/>
    <property type="match status" value="1"/>
</dbReference>
<dbReference type="SUPFAM" id="SSF50998">
    <property type="entry name" value="Quinoprotein alcohol dehydrogenase-like"/>
    <property type="match status" value="2"/>
</dbReference>
<evidence type="ECO:0000256" key="2">
    <source>
        <dbReference type="ARBA" id="ARBA00022840"/>
    </source>
</evidence>
<dbReference type="Pfam" id="PF13360">
    <property type="entry name" value="PQQ_2"/>
    <property type="match status" value="2"/>
</dbReference>
<dbReference type="PRINTS" id="PR00301">
    <property type="entry name" value="HEATSHOCK70"/>
</dbReference>
<keyword evidence="7" id="KW-1185">Reference proteome</keyword>
<dbReference type="InterPro" id="IPR002372">
    <property type="entry name" value="PQQ_rpt_dom"/>
</dbReference>
<gene>
    <name evidence="6" type="ORF">EV385_6530</name>
</gene>
<sequence length="982" mass="99436">MGYGLGVDLGTTHTAAAIRVDGRVEPVHLGSRRPEIPSVVYLRDDGEMLVGEAAQRRGDADPPRLAREFKRRLGDPVPVLLGGAPFSAHALTARLLTQVVETVSRTQEAAPERIVVTHPANWGPYKRELLAQAAQLADVGAVTLRPEPEAAAVRFAATARVTPGEIVAVYDLGGGTFDAAVLRKTTDGFALLGEPEGIEQLGGIDFDEAILEHVRDTLGSALDGLDLADEHVTEALVRLRRDCVEAKESLSYDTEAVLGVALPHLHTRVRINRAEFEAMIGPALGETVAAMRRALRSAGIAPQELRCIVLAGGSARIPLVTELLTEHFQRPLSLDEQPELGIALGAARLSGLGDEPAGDRAAAPRLAAAGTAPAAPTSPESPDPVPLPVGAAVPGPQAAPATLLQPAADGGRARPGGTAAPVLDRLTAAGAARQPGRTDDPHTTGELRRTLARPGTRRRALRWAALAGGVAAAVVGVTAVVAWPRGDSGAASGGGFAAYEHSAATVLWRRDTGGAATGPPTVTAERVVLGGADGVIRAFRRADGQPAWTYRAGARVSVAARVAGGTVLASTAAGEILGLDAGSGARRWRRTTGTTIDAPPTVAGKHVYAGGRDGVVYRYEAAGGQHRTRVWTGGEIRTAPAVRGSVAVVAATDGRLYGSAQGRRWRTAVGRIAGAPQLVGQNACVPLNDGAVRCVRAADGAPTSRIELPGTGLARPVGGDGVVFAAGADGSVGSWDAHTGASRWRLPPLARAGAHGVPAAAFTAAPSASAPAPAPSGFPAVRAGELNVAYPDGRLLGVDAGTGVPRWELAVADTFGDAPSGDAAGVFATGSTGTLYAVRPPSPAASATGPAGASGNSSGTSPGTLVDHGAPPGTAAATGTGTGDDTGNGGVPGSAGPPPDAATSARNPWPPATTAGTGPPPMATTAPPGPVVTTTLRPPTDPVPRTTRPTLNPDWEPPTLPTPRRPVGGLVPPNVSRPRPAG</sequence>
<dbReference type="OrthoDB" id="5173286at2"/>
<keyword evidence="1" id="KW-0547">Nucleotide-binding</keyword>
<reference evidence="6 7" key="1">
    <citation type="submission" date="2019-02" db="EMBL/GenBank/DDBJ databases">
        <title>Sequencing the genomes of 1000 actinobacteria strains.</title>
        <authorList>
            <person name="Klenk H.-P."/>
        </authorList>
    </citation>
    <scope>NUCLEOTIDE SEQUENCE [LARGE SCALE GENOMIC DNA]</scope>
    <source>
        <strain evidence="6 7">DSM 45162</strain>
    </source>
</reference>
<dbReference type="SMART" id="SM00564">
    <property type="entry name" value="PQQ"/>
    <property type="match status" value="4"/>
</dbReference>
<evidence type="ECO:0000256" key="4">
    <source>
        <dbReference type="SAM" id="MobiDB-lite"/>
    </source>
</evidence>
<evidence type="ECO:0000256" key="1">
    <source>
        <dbReference type="ARBA" id="ARBA00022741"/>
    </source>
</evidence>
<feature type="domain" description="Pyrrolo-quinoline quinone repeat" evidence="5">
    <location>
        <begin position="465"/>
        <end position="657"/>
    </location>
</feature>
<dbReference type="Gene3D" id="3.90.640.10">
    <property type="entry name" value="Actin, Chain A, domain 4"/>
    <property type="match status" value="1"/>
</dbReference>
<feature type="compositionally biased region" description="Low complexity" evidence="4">
    <location>
        <begin position="931"/>
        <end position="950"/>
    </location>
</feature>
<keyword evidence="3" id="KW-0143">Chaperone</keyword>
<dbReference type="PANTHER" id="PTHR45639:SF34">
    <property type="entry name" value="CHAPERONE PROTEIN DNAK"/>
    <property type="match status" value="1"/>
</dbReference>
<dbReference type="InterPro" id="IPR018391">
    <property type="entry name" value="PQQ_b-propeller_rpt"/>
</dbReference>
<evidence type="ECO:0000313" key="7">
    <source>
        <dbReference type="Proteomes" id="UP000292564"/>
    </source>
</evidence>
<dbReference type="Proteomes" id="UP000292564">
    <property type="component" value="Unassembled WGS sequence"/>
</dbReference>
<comment type="caution">
    <text evidence="6">The sequence shown here is derived from an EMBL/GenBank/DDBJ whole genome shotgun (WGS) entry which is preliminary data.</text>
</comment>
<dbReference type="InterPro" id="IPR011047">
    <property type="entry name" value="Quinoprotein_ADH-like_sf"/>
</dbReference>
<accession>A0A4Q7ZVD2</accession>
<feature type="compositionally biased region" description="Gly residues" evidence="4">
    <location>
        <begin position="880"/>
        <end position="893"/>
    </location>
</feature>
<keyword evidence="2" id="KW-0067">ATP-binding</keyword>
<feature type="region of interest" description="Disordered" evidence="4">
    <location>
        <begin position="353"/>
        <end position="454"/>
    </location>
</feature>
<feature type="compositionally biased region" description="Pro residues" evidence="4">
    <location>
        <begin position="918"/>
        <end position="930"/>
    </location>
</feature>
<dbReference type="Gene3D" id="2.130.10.10">
    <property type="entry name" value="YVTN repeat-like/Quinoprotein amine dehydrogenase"/>
    <property type="match status" value="2"/>
</dbReference>
<feature type="compositionally biased region" description="Basic and acidic residues" evidence="4">
    <location>
        <begin position="436"/>
        <end position="449"/>
    </location>
</feature>
<dbReference type="GO" id="GO:0005524">
    <property type="term" value="F:ATP binding"/>
    <property type="evidence" value="ECO:0007669"/>
    <property type="project" value="UniProtKB-KW"/>
</dbReference>
<feature type="region of interest" description="Disordered" evidence="4">
    <location>
        <begin position="839"/>
        <end position="982"/>
    </location>
</feature>
<evidence type="ECO:0000259" key="5">
    <source>
        <dbReference type="Pfam" id="PF13360"/>
    </source>
</evidence>
<evidence type="ECO:0000256" key="3">
    <source>
        <dbReference type="ARBA" id="ARBA00023186"/>
    </source>
</evidence>
<feature type="compositionally biased region" description="Pro residues" evidence="4">
    <location>
        <begin position="955"/>
        <end position="964"/>
    </location>
</feature>
<organism evidence="6 7">
    <name type="scientific">Krasilnikovia cinnamomea</name>
    <dbReference type="NCBI Taxonomy" id="349313"/>
    <lineage>
        <taxon>Bacteria</taxon>
        <taxon>Bacillati</taxon>
        <taxon>Actinomycetota</taxon>
        <taxon>Actinomycetes</taxon>
        <taxon>Micromonosporales</taxon>
        <taxon>Micromonosporaceae</taxon>
        <taxon>Krasilnikovia</taxon>
    </lineage>
</organism>
<proteinExistence type="predicted"/>
<feature type="compositionally biased region" description="Low complexity" evidence="4">
    <location>
        <begin position="359"/>
        <end position="378"/>
    </location>
</feature>
<dbReference type="InterPro" id="IPR043129">
    <property type="entry name" value="ATPase_NBD"/>
</dbReference>
<protein>
    <submittedName>
        <fullName evidence="6">Putative pyrroloquinoline-quinone binding quinoprotein</fullName>
    </submittedName>
</protein>
<feature type="compositionally biased region" description="Low complexity" evidence="4">
    <location>
        <begin position="388"/>
        <end position="421"/>
    </location>
</feature>
<dbReference type="SUPFAM" id="SSF53067">
    <property type="entry name" value="Actin-like ATPase domain"/>
    <property type="match status" value="2"/>
</dbReference>